<dbReference type="PANTHER" id="PTHR43849:SF2">
    <property type="entry name" value="BLL3936 PROTEIN"/>
    <property type="match status" value="1"/>
</dbReference>
<dbReference type="AlphaFoldDB" id="A0A3B9IS24"/>
<keyword evidence="1" id="KW-0472">Membrane</keyword>
<comment type="caution">
    <text evidence="2">The sequence shown here is derived from an EMBL/GenBank/DDBJ whole genome shotgun (WGS) entry which is preliminary data.</text>
</comment>
<dbReference type="EMBL" id="DMAI01000396">
    <property type="protein sequence ID" value="HAE50566.1"/>
    <property type="molecule type" value="Genomic_DNA"/>
</dbReference>
<organism evidence="2 3">
    <name type="scientific">Tistrella mobilis</name>
    <dbReference type="NCBI Taxonomy" id="171437"/>
    <lineage>
        <taxon>Bacteria</taxon>
        <taxon>Pseudomonadati</taxon>
        <taxon>Pseudomonadota</taxon>
        <taxon>Alphaproteobacteria</taxon>
        <taxon>Geminicoccales</taxon>
        <taxon>Geminicoccaceae</taxon>
        <taxon>Tistrella</taxon>
    </lineage>
</organism>
<feature type="non-terminal residue" evidence="2">
    <location>
        <position position="1"/>
    </location>
</feature>
<name>A0A3B9IS24_9PROT</name>
<evidence type="ECO:0000313" key="3">
    <source>
        <dbReference type="Proteomes" id="UP000257706"/>
    </source>
</evidence>
<accession>A0A3B9IS24</accession>
<sequence>PPVALSAFSAASISRVHPMRQAMAAVRLGATGFIIPFLMVYHPGVLIVDQAPLTVLTSTLACLVAVTALAAADQGWLIRRLHPGWRLLLAAAAFGLILPEALSTVAAVAALTLVMTVQIVLARRERAARPAALAAE</sequence>
<evidence type="ECO:0008006" key="4">
    <source>
        <dbReference type="Google" id="ProtNLM"/>
    </source>
</evidence>
<reference evidence="2 3" key="1">
    <citation type="journal article" date="2018" name="Nat. Biotechnol.">
        <title>A standardized bacterial taxonomy based on genome phylogeny substantially revises the tree of life.</title>
        <authorList>
            <person name="Parks D.H."/>
            <person name="Chuvochina M."/>
            <person name="Waite D.W."/>
            <person name="Rinke C."/>
            <person name="Skarshewski A."/>
            <person name="Chaumeil P.A."/>
            <person name="Hugenholtz P."/>
        </authorList>
    </citation>
    <scope>NUCLEOTIDE SEQUENCE [LARGE SCALE GENOMIC DNA]</scope>
    <source>
        <strain evidence="2">UBA8739</strain>
    </source>
</reference>
<dbReference type="PANTHER" id="PTHR43849">
    <property type="entry name" value="BLL3936 PROTEIN"/>
    <property type="match status" value="1"/>
</dbReference>
<gene>
    <name evidence="2" type="ORF">DCK97_24435</name>
</gene>
<protein>
    <recommendedName>
        <fullName evidence="4">TRAP transporter large permease subunit</fullName>
    </recommendedName>
</protein>
<keyword evidence="1" id="KW-0812">Transmembrane</keyword>
<feature type="transmembrane region" description="Helical" evidence="1">
    <location>
        <begin position="24"/>
        <end position="41"/>
    </location>
</feature>
<proteinExistence type="predicted"/>
<feature type="transmembrane region" description="Helical" evidence="1">
    <location>
        <begin position="53"/>
        <end position="72"/>
    </location>
</feature>
<keyword evidence="1" id="KW-1133">Transmembrane helix</keyword>
<evidence type="ECO:0000313" key="2">
    <source>
        <dbReference type="EMBL" id="HAE50566.1"/>
    </source>
</evidence>
<dbReference type="Proteomes" id="UP000257706">
    <property type="component" value="Unassembled WGS sequence"/>
</dbReference>
<evidence type="ECO:0000256" key="1">
    <source>
        <dbReference type="SAM" id="Phobius"/>
    </source>
</evidence>